<dbReference type="Gene3D" id="1.10.3720.10">
    <property type="entry name" value="MetI-like"/>
    <property type="match status" value="1"/>
</dbReference>
<dbReference type="PROSITE" id="PS50928">
    <property type="entry name" value="ABC_TM1"/>
    <property type="match status" value="1"/>
</dbReference>
<feature type="transmembrane region" description="Helical" evidence="7">
    <location>
        <begin position="184"/>
        <end position="206"/>
    </location>
</feature>
<dbReference type="Pfam" id="PF00528">
    <property type="entry name" value="BPD_transp_1"/>
    <property type="match status" value="1"/>
</dbReference>
<keyword evidence="6 7" id="KW-0472">Membrane</keyword>
<keyword evidence="3" id="KW-1003">Cell membrane</keyword>
<evidence type="ECO:0000256" key="7">
    <source>
        <dbReference type="RuleBase" id="RU363032"/>
    </source>
</evidence>
<protein>
    <submittedName>
        <fullName evidence="9">Carbohydrate ABC transporter permease</fullName>
    </submittedName>
</protein>
<gene>
    <name evidence="10" type="ORF">D7318_28745</name>
    <name evidence="9" type="ORF">D7319_28985</name>
</gene>
<comment type="caution">
    <text evidence="9">The sequence shown here is derived from an EMBL/GenBank/DDBJ whole genome shotgun (WGS) entry which is preliminary data.</text>
</comment>
<proteinExistence type="inferred from homology"/>
<accession>A0A3A9VT25</accession>
<feature type="domain" description="ABC transmembrane type-1" evidence="8">
    <location>
        <begin position="74"/>
        <end position="263"/>
    </location>
</feature>
<evidence type="ECO:0000313" key="10">
    <source>
        <dbReference type="EMBL" id="RKN14749.1"/>
    </source>
</evidence>
<dbReference type="EMBL" id="RBDX01000038">
    <property type="protein sequence ID" value="RKN04231.1"/>
    <property type="molecule type" value="Genomic_DNA"/>
</dbReference>
<evidence type="ECO:0000313" key="9">
    <source>
        <dbReference type="EMBL" id="RKN04231.1"/>
    </source>
</evidence>
<dbReference type="GO" id="GO:0005886">
    <property type="term" value="C:plasma membrane"/>
    <property type="evidence" value="ECO:0007669"/>
    <property type="project" value="UniProtKB-SubCell"/>
</dbReference>
<dbReference type="OrthoDB" id="2063054at2"/>
<dbReference type="PANTHER" id="PTHR43744">
    <property type="entry name" value="ABC TRANSPORTER PERMEASE PROTEIN MG189-RELATED-RELATED"/>
    <property type="match status" value="1"/>
</dbReference>
<name>A0A3A9VT25_9ACTN</name>
<keyword evidence="2 7" id="KW-0813">Transport</keyword>
<evidence type="ECO:0000256" key="3">
    <source>
        <dbReference type="ARBA" id="ARBA00022475"/>
    </source>
</evidence>
<dbReference type="CDD" id="cd06261">
    <property type="entry name" value="TM_PBP2"/>
    <property type="match status" value="1"/>
</dbReference>
<comment type="subcellular location">
    <subcellularLocation>
        <location evidence="1 7">Cell membrane</location>
        <topology evidence="1 7">Multi-pass membrane protein</topology>
    </subcellularLocation>
</comment>
<dbReference type="InterPro" id="IPR000515">
    <property type="entry name" value="MetI-like"/>
</dbReference>
<evidence type="ECO:0000256" key="1">
    <source>
        <dbReference type="ARBA" id="ARBA00004651"/>
    </source>
</evidence>
<keyword evidence="11" id="KW-1185">Reference proteome</keyword>
<reference evidence="11 12" key="1">
    <citation type="submission" date="2018-09" db="EMBL/GenBank/DDBJ databases">
        <title>Streptomyces sp. nov. DS1-2, an endophytic actinomycete isolated from roots of Dendrobium scabrilingue.</title>
        <authorList>
            <person name="Kuncharoen N."/>
            <person name="Kudo T."/>
            <person name="Ohkuma M."/>
            <person name="Yuki M."/>
            <person name="Tanasupawat S."/>
        </authorList>
    </citation>
    <scope>NUCLEOTIDE SEQUENCE [LARGE SCALE GENOMIC DNA]</scope>
    <source>
        <strain evidence="9 12">AZ1-7</strain>
        <strain evidence="10 11">DS1-2</strain>
    </source>
</reference>
<feature type="transmembrane region" description="Helical" evidence="7">
    <location>
        <begin position="73"/>
        <end position="97"/>
    </location>
</feature>
<dbReference type="PANTHER" id="PTHR43744:SF12">
    <property type="entry name" value="ABC TRANSPORTER PERMEASE PROTEIN MG189-RELATED"/>
    <property type="match status" value="1"/>
</dbReference>
<organism evidence="9 12">
    <name type="scientific">Streptomyces radicis</name>
    <dbReference type="NCBI Taxonomy" id="1750517"/>
    <lineage>
        <taxon>Bacteria</taxon>
        <taxon>Bacillati</taxon>
        <taxon>Actinomycetota</taxon>
        <taxon>Actinomycetes</taxon>
        <taxon>Kitasatosporales</taxon>
        <taxon>Streptomycetaceae</taxon>
        <taxon>Streptomyces</taxon>
    </lineage>
</organism>
<sequence length="279" mass="31029">MATDRAPRPRPAWVSQILLTVVLLCYLFPFVWMVATALKPADEIFRKPPTLVGSRLEWANFAGALDHLPLWRLLWNSVFTSALGALLVVVVSVPAAYAFARLRFRGSNALFVCFLGTLMVPQEVIVTPMFLLTRELGWDNSYQALVLPWAFTAFGTFLLRQFFRTIPVELEEAAMLDGASRPRVLWSVIVPIARPAIAVLAVFTFLTYWNSFLWPLVIVSSMDMATVPLGLQMFLGQSGNRWDLLMAAATLAVVPMVVVVLLLQRHLVRGIALSGLGGR</sequence>
<evidence type="ECO:0000256" key="6">
    <source>
        <dbReference type="ARBA" id="ARBA00023136"/>
    </source>
</evidence>
<dbReference type="SUPFAM" id="SSF161098">
    <property type="entry name" value="MetI-like"/>
    <property type="match status" value="1"/>
</dbReference>
<dbReference type="AlphaFoldDB" id="A0A3A9VT25"/>
<feature type="transmembrane region" description="Helical" evidence="7">
    <location>
        <begin position="144"/>
        <end position="163"/>
    </location>
</feature>
<feature type="transmembrane region" description="Helical" evidence="7">
    <location>
        <begin position="109"/>
        <end position="132"/>
    </location>
</feature>
<evidence type="ECO:0000313" key="11">
    <source>
        <dbReference type="Proteomes" id="UP000268652"/>
    </source>
</evidence>
<keyword evidence="5 7" id="KW-1133">Transmembrane helix</keyword>
<feature type="transmembrane region" description="Helical" evidence="7">
    <location>
        <begin position="12"/>
        <end position="35"/>
    </location>
</feature>
<dbReference type="GO" id="GO:0055085">
    <property type="term" value="P:transmembrane transport"/>
    <property type="evidence" value="ECO:0007669"/>
    <property type="project" value="InterPro"/>
</dbReference>
<comment type="similarity">
    <text evidence="7">Belongs to the binding-protein-dependent transport system permease family.</text>
</comment>
<dbReference type="Proteomes" id="UP000275024">
    <property type="component" value="Unassembled WGS sequence"/>
</dbReference>
<dbReference type="EMBL" id="RBDY01000037">
    <property type="protein sequence ID" value="RKN14749.1"/>
    <property type="molecule type" value="Genomic_DNA"/>
</dbReference>
<evidence type="ECO:0000313" key="12">
    <source>
        <dbReference type="Proteomes" id="UP000275024"/>
    </source>
</evidence>
<evidence type="ECO:0000256" key="5">
    <source>
        <dbReference type="ARBA" id="ARBA00022989"/>
    </source>
</evidence>
<evidence type="ECO:0000259" key="8">
    <source>
        <dbReference type="PROSITE" id="PS50928"/>
    </source>
</evidence>
<feature type="transmembrane region" description="Helical" evidence="7">
    <location>
        <begin position="242"/>
        <end position="263"/>
    </location>
</feature>
<dbReference type="InterPro" id="IPR035906">
    <property type="entry name" value="MetI-like_sf"/>
</dbReference>
<dbReference type="Proteomes" id="UP000268652">
    <property type="component" value="Unassembled WGS sequence"/>
</dbReference>
<evidence type="ECO:0000256" key="4">
    <source>
        <dbReference type="ARBA" id="ARBA00022692"/>
    </source>
</evidence>
<keyword evidence="4 7" id="KW-0812">Transmembrane</keyword>
<evidence type="ECO:0000256" key="2">
    <source>
        <dbReference type="ARBA" id="ARBA00022448"/>
    </source>
</evidence>